<feature type="transmembrane region" description="Helical" evidence="15">
    <location>
        <begin position="131"/>
        <end position="153"/>
    </location>
</feature>
<evidence type="ECO:0000256" key="12">
    <source>
        <dbReference type="ARBA" id="ARBA00022989"/>
    </source>
</evidence>
<keyword evidence="14 15" id="KW-0472">Membrane</keyword>
<dbReference type="EMBL" id="CACRTU010000023">
    <property type="protein sequence ID" value="VYU46438.1"/>
    <property type="molecule type" value="Genomic_DNA"/>
</dbReference>
<dbReference type="PANTHER" id="PTHR45528:SF8">
    <property type="entry name" value="HISTIDINE KINASE"/>
    <property type="match status" value="1"/>
</dbReference>
<feature type="transmembrane region" description="Helical" evidence="15">
    <location>
        <begin position="84"/>
        <end position="111"/>
    </location>
</feature>
<dbReference type="SUPFAM" id="SSF55874">
    <property type="entry name" value="ATPase domain of HSP90 chaperone/DNA topoisomerase II/histidine kinase"/>
    <property type="match status" value="1"/>
</dbReference>
<organism evidence="18">
    <name type="scientific">Clostridium butyricum</name>
    <dbReference type="NCBI Taxonomy" id="1492"/>
    <lineage>
        <taxon>Bacteria</taxon>
        <taxon>Bacillati</taxon>
        <taxon>Bacillota</taxon>
        <taxon>Clostridia</taxon>
        <taxon>Eubacteriales</taxon>
        <taxon>Clostridiaceae</taxon>
        <taxon>Clostridium</taxon>
    </lineage>
</organism>
<keyword evidence="12 15" id="KW-1133">Transmembrane helix</keyword>
<feature type="domain" description="Histidine kinase" evidence="16">
    <location>
        <begin position="219"/>
        <end position="433"/>
    </location>
</feature>
<gene>
    <name evidence="18" type="primary">yycG_1</name>
    <name evidence="18" type="ORF">CBLFYP62_00129</name>
    <name evidence="17" type="ORF">FF104_19425</name>
</gene>
<name>A0A6N3F2V9_CLOBU</name>
<keyword evidence="7 18" id="KW-0808">Transferase</keyword>
<dbReference type="InterPro" id="IPR036097">
    <property type="entry name" value="HisK_dim/P_sf"/>
</dbReference>
<sequence>MIKLIKVKKYNLIFGVIIGFVLAQMVLAEGYAILAAKQQSGEIFNVNLVTGVNNPLKMLALVVFIITVIIFNTKIFGKINLNKIGLYLILVILVSIIVAIQGTFIFCRIIFLLYPNFEYKIINNYFFSINIFYIVAFIGISTFLITFALLVNIKVNYIKYLTKEVKIIKNEGFGKVIKVKGGDELAELCGSINDMSLELGEKIANEKKIENNKNELITNISHDLKTPLTSIIGYLELLNSTEISERKKDEYIQIAYNKSLRLKELVNELFEYTKLASNELILKKDRINISVVLSQAVGESIINFSDKNIDVVLDNPYDELFCNVDSAQILRVFENLIKNAEKYSDINSVFKVVVRLEKEQIVISFRNKCTEIKEEDLENIFEKFYRKNKSRSNEGSGLGLPIAKRIIELYGGNILAEKINEDIKFNIYLESIE</sequence>
<dbReference type="CDD" id="cd00082">
    <property type="entry name" value="HisKA"/>
    <property type="match status" value="1"/>
</dbReference>
<feature type="transmembrane region" description="Helical" evidence="15">
    <location>
        <begin position="12"/>
        <end position="34"/>
    </location>
</feature>
<keyword evidence="6" id="KW-0597">Phosphoprotein</keyword>
<dbReference type="Pfam" id="PF00512">
    <property type="entry name" value="HisKA"/>
    <property type="match status" value="1"/>
</dbReference>
<evidence type="ECO:0000313" key="17">
    <source>
        <dbReference type="EMBL" id="QMW93090.1"/>
    </source>
</evidence>
<dbReference type="InterPro" id="IPR005467">
    <property type="entry name" value="His_kinase_dom"/>
</dbReference>
<keyword evidence="11" id="KW-0067">ATP-binding</keyword>
<dbReference type="InterPro" id="IPR050398">
    <property type="entry name" value="HssS/ArlS-like"/>
</dbReference>
<dbReference type="Pfam" id="PF02518">
    <property type="entry name" value="HATPase_c"/>
    <property type="match status" value="1"/>
</dbReference>
<dbReference type="Gene3D" id="1.10.287.130">
    <property type="match status" value="1"/>
</dbReference>
<evidence type="ECO:0000256" key="5">
    <source>
        <dbReference type="ARBA" id="ARBA00022475"/>
    </source>
</evidence>
<dbReference type="PROSITE" id="PS50109">
    <property type="entry name" value="HIS_KIN"/>
    <property type="match status" value="1"/>
</dbReference>
<evidence type="ECO:0000256" key="11">
    <source>
        <dbReference type="ARBA" id="ARBA00022840"/>
    </source>
</evidence>
<dbReference type="Gene3D" id="3.30.565.10">
    <property type="entry name" value="Histidine kinase-like ATPase, C-terminal domain"/>
    <property type="match status" value="1"/>
</dbReference>
<keyword evidence="8 15" id="KW-0812">Transmembrane</keyword>
<dbReference type="PANTHER" id="PTHR45528">
    <property type="entry name" value="SENSOR HISTIDINE KINASE CPXA"/>
    <property type="match status" value="1"/>
</dbReference>
<dbReference type="SMART" id="SM00388">
    <property type="entry name" value="HisKA"/>
    <property type="match status" value="1"/>
</dbReference>
<keyword evidence="10 18" id="KW-0418">Kinase</keyword>
<dbReference type="Proteomes" id="UP000515243">
    <property type="component" value="Chromosome 2"/>
</dbReference>
<evidence type="ECO:0000256" key="15">
    <source>
        <dbReference type="SAM" id="Phobius"/>
    </source>
</evidence>
<dbReference type="SUPFAM" id="SSF47384">
    <property type="entry name" value="Homodimeric domain of signal transducing histidine kinase"/>
    <property type="match status" value="1"/>
</dbReference>
<dbReference type="EMBL" id="CP040627">
    <property type="protein sequence ID" value="QMW93090.1"/>
    <property type="molecule type" value="Genomic_DNA"/>
</dbReference>
<evidence type="ECO:0000256" key="14">
    <source>
        <dbReference type="ARBA" id="ARBA00023136"/>
    </source>
</evidence>
<dbReference type="EC" id="2.7.13.3" evidence="4"/>
<dbReference type="InterPro" id="IPR008358">
    <property type="entry name" value="Sig_transdc_His_kin/Pase_MprB"/>
</dbReference>
<evidence type="ECO:0000313" key="19">
    <source>
        <dbReference type="Proteomes" id="UP000515243"/>
    </source>
</evidence>
<comment type="catalytic activity">
    <reaction evidence="1">
        <text>ATP + protein L-histidine = ADP + protein N-phospho-L-histidine.</text>
        <dbReference type="EC" id="2.7.13.3"/>
    </reaction>
</comment>
<dbReference type="GO" id="GO:0005524">
    <property type="term" value="F:ATP binding"/>
    <property type="evidence" value="ECO:0007669"/>
    <property type="project" value="UniProtKB-KW"/>
</dbReference>
<dbReference type="InterPro" id="IPR003594">
    <property type="entry name" value="HATPase_dom"/>
</dbReference>
<dbReference type="GeneID" id="92946393"/>
<dbReference type="AlphaFoldDB" id="A0A6N3F2V9"/>
<evidence type="ECO:0000256" key="3">
    <source>
        <dbReference type="ARBA" id="ARBA00004236"/>
    </source>
</evidence>
<evidence type="ECO:0000256" key="6">
    <source>
        <dbReference type="ARBA" id="ARBA00022553"/>
    </source>
</evidence>
<evidence type="ECO:0000256" key="13">
    <source>
        <dbReference type="ARBA" id="ARBA00023012"/>
    </source>
</evidence>
<comment type="subcellular location">
    <subcellularLocation>
        <location evidence="3">Cell membrane</location>
    </subcellularLocation>
    <subcellularLocation>
        <location evidence="2">Membrane</location>
        <topology evidence="2">Multi-pass membrane protein</topology>
    </subcellularLocation>
</comment>
<proteinExistence type="predicted"/>
<evidence type="ECO:0000256" key="8">
    <source>
        <dbReference type="ARBA" id="ARBA00022692"/>
    </source>
</evidence>
<reference evidence="18" key="2">
    <citation type="submission" date="2019-11" db="EMBL/GenBank/DDBJ databases">
        <authorList>
            <person name="Feng L."/>
        </authorList>
    </citation>
    <scope>NUCLEOTIDE SEQUENCE</scope>
    <source>
        <strain evidence="18">CButyricumLFYP62</strain>
    </source>
</reference>
<keyword evidence="5" id="KW-1003">Cell membrane</keyword>
<evidence type="ECO:0000256" key="10">
    <source>
        <dbReference type="ARBA" id="ARBA00022777"/>
    </source>
</evidence>
<dbReference type="Gene3D" id="6.10.340.10">
    <property type="match status" value="1"/>
</dbReference>
<dbReference type="InterPro" id="IPR003661">
    <property type="entry name" value="HisK_dim/P_dom"/>
</dbReference>
<dbReference type="CDD" id="cd06225">
    <property type="entry name" value="HAMP"/>
    <property type="match status" value="1"/>
</dbReference>
<evidence type="ECO:0000256" key="4">
    <source>
        <dbReference type="ARBA" id="ARBA00012438"/>
    </source>
</evidence>
<evidence type="ECO:0000256" key="2">
    <source>
        <dbReference type="ARBA" id="ARBA00004141"/>
    </source>
</evidence>
<keyword evidence="9" id="KW-0547">Nucleotide-binding</keyword>
<dbReference type="SMART" id="SM00387">
    <property type="entry name" value="HATPase_c"/>
    <property type="match status" value="1"/>
</dbReference>
<dbReference type="FunFam" id="1.10.287.130:FF:000008">
    <property type="entry name" value="Two-component sensor histidine kinase"/>
    <property type="match status" value="1"/>
</dbReference>
<accession>A0A6N3F2V9</accession>
<evidence type="ECO:0000256" key="7">
    <source>
        <dbReference type="ARBA" id="ARBA00022679"/>
    </source>
</evidence>
<dbReference type="InterPro" id="IPR036890">
    <property type="entry name" value="HATPase_C_sf"/>
</dbReference>
<reference evidence="17 19" key="1">
    <citation type="submission" date="2019-05" db="EMBL/GenBank/DDBJ databases">
        <authorList>
            <person name="Schori C."/>
            <person name="Ahrens C."/>
        </authorList>
    </citation>
    <scope>NUCLEOTIDE SEQUENCE [LARGE SCALE GENOMIC DNA]</scope>
    <source>
        <strain evidence="17 19">DSM 10702</strain>
    </source>
</reference>
<dbReference type="GO" id="GO:0000155">
    <property type="term" value="F:phosphorelay sensor kinase activity"/>
    <property type="evidence" value="ECO:0007669"/>
    <property type="project" value="InterPro"/>
</dbReference>
<evidence type="ECO:0000313" key="18">
    <source>
        <dbReference type="EMBL" id="VYU46438.1"/>
    </source>
</evidence>
<protein>
    <recommendedName>
        <fullName evidence="4">histidine kinase</fullName>
        <ecNumber evidence="4">2.7.13.3</ecNumber>
    </recommendedName>
</protein>
<feature type="transmembrane region" description="Helical" evidence="15">
    <location>
        <begin position="54"/>
        <end position="72"/>
    </location>
</feature>
<evidence type="ECO:0000259" key="16">
    <source>
        <dbReference type="PROSITE" id="PS50109"/>
    </source>
</evidence>
<keyword evidence="13" id="KW-0902">Two-component regulatory system</keyword>
<evidence type="ECO:0000256" key="1">
    <source>
        <dbReference type="ARBA" id="ARBA00000085"/>
    </source>
</evidence>
<dbReference type="RefSeq" id="WP_002581427.1">
    <property type="nucleotide sequence ID" value="NZ_AP019717.1"/>
</dbReference>
<evidence type="ECO:0000256" key="9">
    <source>
        <dbReference type="ARBA" id="ARBA00022741"/>
    </source>
</evidence>
<dbReference type="GO" id="GO:0005886">
    <property type="term" value="C:plasma membrane"/>
    <property type="evidence" value="ECO:0007669"/>
    <property type="project" value="UniProtKB-SubCell"/>
</dbReference>
<dbReference type="PRINTS" id="PR01780">
    <property type="entry name" value="LANTIREGPROT"/>
</dbReference>